<dbReference type="Proteomes" id="UP000483004">
    <property type="component" value="Unassembled WGS sequence"/>
</dbReference>
<dbReference type="InterPro" id="IPR011008">
    <property type="entry name" value="Dimeric_a/b-barrel"/>
</dbReference>
<dbReference type="EMBL" id="WBMR01000062">
    <property type="protein sequence ID" value="KAB2379143.1"/>
    <property type="molecule type" value="Genomic_DNA"/>
</dbReference>
<dbReference type="OrthoDB" id="4147507at2"/>
<dbReference type="Gene3D" id="3.30.70.1090">
    <property type="entry name" value="Dimeric alpha+beta barrel"/>
    <property type="match status" value="1"/>
</dbReference>
<dbReference type="RefSeq" id="WP_151541930.1">
    <property type="nucleotide sequence ID" value="NZ_WBMR01000062.1"/>
</dbReference>
<dbReference type="AlphaFoldDB" id="A0A6L3VTX2"/>
<evidence type="ECO:0000313" key="2">
    <source>
        <dbReference type="Proteomes" id="UP000483004"/>
    </source>
</evidence>
<name>A0A6L3VTX2_9ACTN</name>
<gene>
    <name evidence="1" type="ORF">F9B16_21650</name>
</gene>
<proteinExistence type="predicted"/>
<reference evidence="1 2" key="1">
    <citation type="submission" date="2019-09" db="EMBL/GenBank/DDBJ databases">
        <title>Actinomadura physcomitrii sp. nov., a novel actinomycete isolated from moss [Physcomitrium sphaericum (Ludw) Fuernr].</title>
        <authorList>
            <person name="Liu C."/>
            <person name="Zhuang X."/>
        </authorList>
    </citation>
    <scope>NUCLEOTIDE SEQUENCE [LARGE SCALE GENOMIC DNA]</scope>
    <source>
        <strain evidence="1 2">CYP1-1B</strain>
    </source>
</reference>
<keyword evidence="2" id="KW-1185">Reference proteome</keyword>
<dbReference type="GO" id="GO:0030639">
    <property type="term" value="P:polyketide biosynthetic process"/>
    <property type="evidence" value="ECO:0007669"/>
    <property type="project" value="InterPro"/>
</dbReference>
<evidence type="ECO:0000313" key="1">
    <source>
        <dbReference type="EMBL" id="KAB2379143.1"/>
    </source>
</evidence>
<sequence>MFTTLIIARFRRPDLDEISGLFKEFDETDMPQRMGTLRRQLFNYRDLYIHAQDFAEDHGPEQVEQAREDPRFVQISADLRPFFEPYDPSWQGPKDAMASCFYRWQR</sequence>
<dbReference type="Pfam" id="PF04673">
    <property type="entry name" value="Cyclase_polyket"/>
    <property type="match status" value="1"/>
</dbReference>
<accession>A0A6L3VTX2</accession>
<dbReference type="InterPro" id="IPR038474">
    <property type="entry name" value="Polyketide_synth_cyclase_sf"/>
</dbReference>
<protein>
    <submittedName>
        <fullName evidence="1">TcmI family type II polyketide cyclase</fullName>
    </submittedName>
</protein>
<organism evidence="1 2">
    <name type="scientific">Actinomadura montaniterrae</name>
    <dbReference type="NCBI Taxonomy" id="1803903"/>
    <lineage>
        <taxon>Bacteria</taxon>
        <taxon>Bacillati</taxon>
        <taxon>Actinomycetota</taxon>
        <taxon>Actinomycetes</taxon>
        <taxon>Streptosporangiales</taxon>
        <taxon>Thermomonosporaceae</taxon>
        <taxon>Actinomadura</taxon>
    </lineage>
</organism>
<comment type="caution">
    <text evidence="1">The sequence shown here is derived from an EMBL/GenBank/DDBJ whole genome shotgun (WGS) entry which is preliminary data.</text>
</comment>
<dbReference type="InterPro" id="IPR006765">
    <property type="entry name" value="Polyketide_synth_cyclase"/>
</dbReference>
<dbReference type="SUPFAM" id="SSF54909">
    <property type="entry name" value="Dimeric alpha+beta barrel"/>
    <property type="match status" value="1"/>
</dbReference>